<gene>
    <name evidence="1" type="ORF">AVEN_38715_1</name>
</gene>
<evidence type="ECO:0000313" key="1">
    <source>
        <dbReference type="EMBL" id="GBM74785.1"/>
    </source>
</evidence>
<dbReference type="EMBL" id="BGPR01002516">
    <property type="protein sequence ID" value="GBM74785.1"/>
    <property type="molecule type" value="Genomic_DNA"/>
</dbReference>
<dbReference type="Proteomes" id="UP000499080">
    <property type="component" value="Unassembled WGS sequence"/>
</dbReference>
<accession>A0A4Y2IB14</accession>
<sequence length="111" mass="13083">MHQILPKAWRDLYKVKESLWEDSMSCIRVAESDDFQNIDKCQNIQYVHSAVHENDYDRITVCELPEECSISYGSVQYILMEDLSMLLNCVFTENALCRQKKKLSFSYIRCS</sequence>
<keyword evidence="2" id="KW-1185">Reference proteome</keyword>
<dbReference type="AlphaFoldDB" id="A0A4Y2IB14"/>
<comment type="caution">
    <text evidence="1">The sequence shown here is derived from an EMBL/GenBank/DDBJ whole genome shotgun (WGS) entry which is preliminary data.</text>
</comment>
<protein>
    <submittedName>
        <fullName evidence="1">Uncharacterized protein</fullName>
    </submittedName>
</protein>
<reference evidence="1 2" key="1">
    <citation type="journal article" date="2019" name="Sci. Rep.">
        <title>Orb-weaving spider Araneus ventricosus genome elucidates the spidroin gene catalogue.</title>
        <authorList>
            <person name="Kono N."/>
            <person name="Nakamura H."/>
            <person name="Ohtoshi R."/>
            <person name="Moran D.A.P."/>
            <person name="Shinohara A."/>
            <person name="Yoshida Y."/>
            <person name="Fujiwara M."/>
            <person name="Mori M."/>
            <person name="Tomita M."/>
            <person name="Arakawa K."/>
        </authorList>
    </citation>
    <scope>NUCLEOTIDE SEQUENCE [LARGE SCALE GENOMIC DNA]</scope>
</reference>
<proteinExistence type="predicted"/>
<organism evidence="1 2">
    <name type="scientific">Araneus ventricosus</name>
    <name type="common">Orbweaver spider</name>
    <name type="synonym">Epeira ventricosa</name>
    <dbReference type="NCBI Taxonomy" id="182803"/>
    <lineage>
        <taxon>Eukaryota</taxon>
        <taxon>Metazoa</taxon>
        <taxon>Ecdysozoa</taxon>
        <taxon>Arthropoda</taxon>
        <taxon>Chelicerata</taxon>
        <taxon>Arachnida</taxon>
        <taxon>Araneae</taxon>
        <taxon>Araneomorphae</taxon>
        <taxon>Entelegynae</taxon>
        <taxon>Araneoidea</taxon>
        <taxon>Araneidae</taxon>
        <taxon>Araneus</taxon>
    </lineage>
</organism>
<name>A0A4Y2IB14_ARAVE</name>
<evidence type="ECO:0000313" key="2">
    <source>
        <dbReference type="Proteomes" id="UP000499080"/>
    </source>
</evidence>